<feature type="compositionally biased region" description="Basic and acidic residues" evidence="1">
    <location>
        <begin position="349"/>
        <end position="361"/>
    </location>
</feature>
<feature type="chain" id="PRO_5047163150" evidence="2">
    <location>
        <begin position="25"/>
        <end position="375"/>
    </location>
</feature>
<name>A0ABP7PLJ5_9ACTN</name>
<dbReference type="Proteomes" id="UP001418444">
    <property type="component" value="Unassembled WGS sequence"/>
</dbReference>
<dbReference type="InterPro" id="IPR011042">
    <property type="entry name" value="6-blade_b-propeller_TolB-like"/>
</dbReference>
<sequence length="375" mass="39168">MTIRIRPVGAAILLLLGALLTACGDGDTAPESTAGSAAESSAATAPSPGAPAEPTVITTALEAPWSIVFYGETPLVSERDSGRIVELDASGAQREVARLDGVQAGGEGGLLGLAVHEDHVYAYYTGDGENRIERFAIEGEPGALRLSSPETVLDGIPAAHVHNGGRLAFGPDGMLYATTGDANDPELAQERDSLGGKILRMSPDGEVPQDNPFPGQLTYSFGHRNPQGLTWAPDGTMYAAEFGQNTWDELNEITAGGNYGWPQAEGAAGRTGLIDPVQQWGTSEASPSGITVFGDQLVIANLRGQRLRAVPLADTAESAEYLDGEAGRLRDVAVAPDGSLWVLTNNTDGRGDPSDGDDKILRLQRLSRDGAAPSR</sequence>
<accession>A0ABP7PLJ5</accession>
<dbReference type="InterPro" id="IPR011041">
    <property type="entry name" value="Quinoprot_gluc/sorb_DH_b-prop"/>
</dbReference>
<dbReference type="EMBL" id="BAAAZW010000009">
    <property type="protein sequence ID" value="GAA3967626.1"/>
    <property type="molecule type" value="Genomic_DNA"/>
</dbReference>
<evidence type="ECO:0000313" key="4">
    <source>
        <dbReference type="EMBL" id="GAA3967626.1"/>
    </source>
</evidence>
<evidence type="ECO:0000259" key="3">
    <source>
        <dbReference type="Pfam" id="PF07995"/>
    </source>
</evidence>
<feature type="domain" description="Glucose/Sorbosone dehydrogenase" evidence="3">
    <location>
        <begin position="61"/>
        <end position="350"/>
    </location>
</feature>
<dbReference type="Pfam" id="PF07995">
    <property type="entry name" value="GSDH"/>
    <property type="match status" value="1"/>
</dbReference>
<evidence type="ECO:0000313" key="5">
    <source>
        <dbReference type="Proteomes" id="UP001418444"/>
    </source>
</evidence>
<dbReference type="SUPFAM" id="SSF50952">
    <property type="entry name" value="Soluble quinoprotein glucose dehydrogenase"/>
    <property type="match status" value="1"/>
</dbReference>
<dbReference type="Gene3D" id="2.120.10.30">
    <property type="entry name" value="TolB, C-terminal domain"/>
    <property type="match status" value="1"/>
</dbReference>
<dbReference type="RefSeq" id="WP_344785350.1">
    <property type="nucleotide sequence ID" value="NZ_BAAAZW010000009.1"/>
</dbReference>
<dbReference type="InterPro" id="IPR012938">
    <property type="entry name" value="Glc/Sorbosone_DH"/>
</dbReference>
<proteinExistence type="predicted"/>
<dbReference type="PROSITE" id="PS51257">
    <property type="entry name" value="PROKAR_LIPOPROTEIN"/>
    <property type="match status" value="1"/>
</dbReference>
<keyword evidence="2" id="KW-0732">Signal</keyword>
<comment type="caution">
    <text evidence="4">The sequence shown here is derived from an EMBL/GenBank/DDBJ whole genome shotgun (WGS) entry which is preliminary data.</text>
</comment>
<dbReference type="PANTHER" id="PTHR19328:SF13">
    <property type="entry name" value="HIPL1 PROTEIN"/>
    <property type="match status" value="1"/>
</dbReference>
<evidence type="ECO:0000256" key="2">
    <source>
        <dbReference type="SAM" id="SignalP"/>
    </source>
</evidence>
<feature type="region of interest" description="Disordered" evidence="1">
    <location>
        <begin position="27"/>
        <end position="53"/>
    </location>
</feature>
<gene>
    <name evidence="4" type="ORF">GCM10022231_30800</name>
</gene>
<dbReference type="PANTHER" id="PTHR19328">
    <property type="entry name" value="HEDGEHOG-INTERACTING PROTEIN"/>
    <property type="match status" value="1"/>
</dbReference>
<organism evidence="4 5">
    <name type="scientific">Gordonia caeni</name>
    <dbReference type="NCBI Taxonomy" id="1007097"/>
    <lineage>
        <taxon>Bacteria</taxon>
        <taxon>Bacillati</taxon>
        <taxon>Actinomycetota</taxon>
        <taxon>Actinomycetes</taxon>
        <taxon>Mycobacteriales</taxon>
        <taxon>Gordoniaceae</taxon>
        <taxon>Gordonia</taxon>
    </lineage>
</organism>
<keyword evidence="5" id="KW-1185">Reference proteome</keyword>
<feature type="signal peptide" evidence="2">
    <location>
        <begin position="1"/>
        <end position="24"/>
    </location>
</feature>
<protein>
    <submittedName>
        <fullName evidence="4">PQQ-dependent sugar dehydrogenase</fullName>
    </submittedName>
</protein>
<evidence type="ECO:0000256" key="1">
    <source>
        <dbReference type="SAM" id="MobiDB-lite"/>
    </source>
</evidence>
<feature type="region of interest" description="Disordered" evidence="1">
    <location>
        <begin position="345"/>
        <end position="375"/>
    </location>
</feature>
<reference evidence="5" key="1">
    <citation type="journal article" date="2019" name="Int. J. Syst. Evol. Microbiol.">
        <title>The Global Catalogue of Microorganisms (GCM) 10K type strain sequencing project: providing services to taxonomists for standard genome sequencing and annotation.</title>
        <authorList>
            <consortium name="The Broad Institute Genomics Platform"/>
            <consortium name="The Broad Institute Genome Sequencing Center for Infectious Disease"/>
            <person name="Wu L."/>
            <person name="Ma J."/>
        </authorList>
    </citation>
    <scope>NUCLEOTIDE SEQUENCE [LARGE SCALE GENOMIC DNA]</scope>
    <source>
        <strain evidence="5">JCM 16923</strain>
    </source>
</reference>